<sequence>MPRRSSKESDSKAGIFNVGDSFTTDDSAAADEGSWEQQMDKGNMTQDIKSGGYSRDNAGGTEDDDVSRDFDDDMGHVSHREPRTYQHHSSLFDSLPHLSWGRKGGSDATTKPLDDQISDKKSTNTGDDGSGGGVSGAAGGGNVSAGGSTGSAGGIAGLGLQSRRGRDARKSSIVDDDDEDHIDDFVNLLG</sequence>
<dbReference type="HOGENOM" id="CLU_1428257_0_0_1"/>
<organism evidence="2 3">
    <name type="scientific">Lodderomyces elongisporus (strain ATCC 11503 / CBS 2605 / JCM 1781 / NBRC 1676 / NRRL YB-4239)</name>
    <name type="common">Yeast</name>
    <name type="synonym">Saccharomyces elongisporus</name>
    <dbReference type="NCBI Taxonomy" id="379508"/>
    <lineage>
        <taxon>Eukaryota</taxon>
        <taxon>Fungi</taxon>
        <taxon>Dikarya</taxon>
        <taxon>Ascomycota</taxon>
        <taxon>Saccharomycotina</taxon>
        <taxon>Pichiomycetes</taxon>
        <taxon>Debaryomycetaceae</taxon>
        <taxon>Candida/Lodderomyces clade</taxon>
        <taxon>Lodderomyces</taxon>
    </lineage>
</organism>
<dbReference type="VEuPathDB" id="FungiDB:LELG_01205"/>
<dbReference type="AlphaFoldDB" id="A5DV19"/>
<evidence type="ECO:0000313" key="3">
    <source>
        <dbReference type="Proteomes" id="UP000001996"/>
    </source>
</evidence>
<evidence type="ECO:0000313" key="2">
    <source>
        <dbReference type="EMBL" id="EDK43027.1"/>
    </source>
</evidence>
<dbReference type="KEGG" id="lel:PVL30_001174"/>
<gene>
    <name evidence="2" type="ORF">LELG_01205</name>
</gene>
<evidence type="ECO:0000256" key="1">
    <source>
        <dbReference type="SAM" id="MobiDB-lite"/>
    </source>
</evidence>
<feature type="compositionally biased region" description="Basic and acidic residues" evidence="1">
    <location>
        <begin position="1"/>
        <end position="11"/>
    </location>
</feature>
<feature type="compositionally biased region" description="Basic and acidic residues" evidence="1">
    <location>
        <begin position="112"/>
        <end position="122"/>
    </location>
</feature>
<dbReference type="InParanoid" id="A5DV19"/>
<protein>
    <submittedName>
        <fullName evidence="2">Uncharacterized protein</fullName>
    </submittedName>
</protein>
<feature type="compositionally biased region" description="Basic and acidic residues" evidence="1">
    <location>
        <begin position="67"/>
        <end position="84"/>
    </location>
</feature>
<feature type="compositionally biased region" description="Gly residues" evidence="1">
    <location>
        <begin position="128"/>
        <end position="157"/>
    </location>
</feature>
<accession>A5DV19</accession>
<dbReference type="EMBL" id="CH981524">
    <property type="protein sequence ID" value="EDK43027.1"/>
    <property type="molecule type" value="Genomic_DNA"/>
</dbReference>
<dbReference type="RefSeq" id="XP_001528685.1">
    <property type="nucleotide sequence ID" value="XM_001528635.1"/>
</dbReference>
<feature type="compositionally biased region" description="Low complexity" evidence="1">
    <location>
        <begin position="20"/>
        <end position="31"/>
    </location>
</feature>
<dbReference type="Proteomes" id="UP000001996">
    <property type="component" value="Unassembled WGS sequence"/>
</dbReference>
<feature type="region of interest" description="Disordered" evidence="1">
    <location>
        <begin position="1"/>
        <end position="179"/>
    </location>
</feature>
<name>A5DV19_LODEL</name>
<keyword evidence="3" id="KW-1185">Reference proteome</keyword>
<feature type="compositionally biased region" description="Basic and acidic residues" evidence="1">
    <location>
        <begin position="164"/>
        <end position="173"/>
    </location>
</feature>
<reference evidence="2 3" key="1">
    <citation type="journal article" date="2009" name="Nature">
        <title>Evolution of pathogenicity and sexual reproduction in eight Candida genomes.</title>
        <authorList>
            <person name="Butler G."/>
            <person name="Rasmussen M.D."/>
            <person name="Lin M.F."/>
            <person name="Santos M.A."/>
            <person name="Sakthikumar S."/>
            <person name="Munro C.A."/>
            <person name="Rheinbay E."/>
            <person name="Grabherr M."/>
            <person name="Forche A."/>
            <person name="Reedy J.L."/>
            <person name="Agrafioti I."/>
            <person name="Arnaud M.B."/>
            <person name="Bates S."/>
            <person name="Brown A.J."/>
            <person name="Brunke S."/>
            <person name="Costanzo M.C."/>
            <person name="Fitzpatrick D.A."/>
            <person name="de Groot P.W."/>
            <person name="Harris D."/>
            <person name="Hoyer L.L."/>
            <person name="Hube B."/>
            <person name="Klis F.M."/>
            <person name="Kodira C."/>
            <person name="Lennard N."/>
            <person name="Logue M.E."/>
            <person name="Martin R."/>
            <person name="Neiman A.M."/>
            <person name="Nikolaou E."/>
            <person name="Quail M.A."/>
            <person name="Quinn J."/>
            <person name="Santos M.C."/>
            <person name="Schmitzberger F.F."/>
            <person name="Sherlock G."/>
            <person name="Shah P."/>
            <person name="Silverstein K.A."/>
            <person name="Skrzypek M.S."/>
            <person name="Soll D."/>
            <person name="Staggs R."/>
            <person name="Stansfield I."/>
            <person name="Stumpf M.P."/>
            <person name="Sudbery P.E."/>
            <person name="Srikantha T."/>
            <person name="Zeng Q."/>
            <person name="Berman J."/>
            <person name="Berriman M."/>
            <person name="Heitman J."/>
            <person name="Gow N.A."/>
            <person name="Lorenz M.C."/>
            <person name="Birren B.W."/>
            <person name="Kellis M."/>
            <person name="Cuomo C.A."/>
        </authorList>
    </citation>
    <scope>NUCLEOTIDE SEQUENCE [LARGE SCALE GENOMIC DNA]</scope>
    <source>
        <strain evidence="3">ATCC 11503 / BCRC 21390 / CBS 2605 / JCM 1781 / NBRC 1676 / NRRL YB-4239</strain>
    </source>
</reference>
<proteinExistence type="predicted"/>
<dbReference type="GeneID" id="5234827"/>